<dbReference type="EMBL" id="RBII01000001">
    <property type="protein sequence ID" value="RKQ70883.1"/>
    <property type="molecule type" value="Genomic_DNA"/>
</dbReference>
<evidence type="ECO:0000259" key="5">
    <source>
        <dbReference type="Pfam" id="PF00326"/>
    </source>
</evidence>
<dbReference type="Gene3D" id="3.40.50.1820">
    <property type="entry name" value="alpha/beta hydrolase"/>
    <property type="match status" value="1"/>
</dbReference>
<evidence type="ECO:0000256" key="4">
    <source>
        <dbReference type="ARBA" id="ARBA00022825"/>
    </source>
</evidence>
<dbReference type="Pfam" id="PF02897">
    <property type="entry name" value="Peptidase_S9_N"/>
    <property type="match status" value="1"/>
</dbReference>
<dbReference type="InterPro" id="IPR029058">
    <property type="entry name" value="AB_hydrolase_fold"/>
</dbReference>
<protein>
    <submittedName>
        <fullName evidence="7">Oligopeptidase B</fullName>
    </submittedName>
</protein>
<dbReference type="InterPro" id="IPR051543">
    <property type="entry name" value="Serine_Peptidase_S9A"/>
</dbReference>
<keyword evidence="4" id="KW-0720">Serine protease</keyword>
<dbReference type="SUPFAM" id="SSF50993">
    <property type="entry name" value="Peptidase/esterase 'gauge' domain"/>
    <property type="match status" value="1"/>
</dbReference>
<name>A0A420WIQ5_9PROT</name>
<dbReference type="PANTHER" id="PTHR11757:SF19">
    <property type="entry name" value="PROLYL ENDOPEPTIDASE-LIKE"/>
    <property type="match status" value="1"/>
</dbReference>
<sequence>MASIFQTNTQPPFAEKKPLRTEQLSRVRHDDYAWMKDENWQAVMQDPSKLDNAIRAHLEAENAYTEAVLSPLDTLKETLFDEMKARIEPEAASTPLPDGGWAYFHYYRTGDQHGVYARVPKNQSEKALRLTEALLAESETVLDAEDLSQNYPAYFDLGAVSHSPDHKWVAYGVDGQGSENYQVSVRALNGTNEVIKTKIDSAAGALVWAANSRTLFWVERDENQRPHAVMRQDIFDDKSQAVCVYKEDNPGFFVSVGTSDDMRYIEISAHNHTTSETWRIDAAAPEKPAICFAKRTPNLEYSLQDQGGRSYVLTNAHGAVDFQIMVADGPSSASEWKPFIPHKPGTLIIGVESFRHFLVRLERENALPRLVIRDMRDGEEHVIEMTEPAYSLGLVSGYEYDTTQLYFSYASPTTPAQIFAYDMETRERVLVKTQEVPSGHDVTHYKTERLSITARDGADVPVTVLRRENTPIDGSAPVLLYGYGSYGITIPAAFRTTILSLIDRGFIFAIAHIRGGMAKGYQWYLDGKLEKKTNTFNDFIDTGRALCDLGYTRKGHIVCHGGSAGGLLVGAAINQAPDLFAGAIAAVPFVDVLNTMSDTSLPLTPPEWPEWGNPLEDEAAYDQILSYSPYDQVIEQAYPATLITAGLTDPRVTYWEPAKWAAKLRDNQTGNAPILLKTNMEAGHQGESGRYDSLKETALEYAFALSAVGLASI</sequence>
<dbReference type="InterPro" id="IPR001375">
    <property type="entry name" value="Peptidase_S9_cat"/>
</dbReference>
<keyword evidence="3" id="KW-0378">Hydrolase</keyword>
<dbReference type="GO" id="GO:0004252">
    <property type="term" value="F:serine-type endopeptidase activity"/>
    <property type="evidence" value="ECO:0007669"/>
    <property type="project" value="InterPro"/>
</dbReference>
<keyword evidence="8" id="KW-1185">Reference proteome</keyword>
<comment type="caution">
    <text evidence="7">The sequence shown here is derived from an EMBL/GenBank/DDBJ whole genome shotgun (WGS) entry which is preliminary data.</text>
</comment>
<evidence type="ECO:0000313" key="7">
    <source>
        <dbReference type="EMBL" id="RKQ70883.1"/>
    </source>
</evidence>
<proteinExistence type="inferred from homology"/>
<dbReference type="RefSeq" id="WP_121100302.1">
    <property type="nucleotide sequence ID" value="NZ_RBII01000001.1"/>
</dbReference>
<dbReference type="Pfam" id="PF00326">
    <property type="entry name" value="Peptidase_S9"/>
    <property type="match status" value="1"/>
</dbReference>
<organism evidence="7 8">
    <name type="scientific">Litorimonas taeanensis</name>
    <dbReference type="NCBI Taxonomy" id="568099"/>
    <lineage>
        <taxon>Bacteria</taxon>
        <taxon>Pseudomonadati</taxon>
        <taxon>Pseudomonadota</taxon>
        <taxon>Alphaproteobacteria</taxon>
        <taxon>Maricaulales</taxon>
        <taxon>Robiginitomaculaceae</taxon>
    </lineage>
</organism>
<evidence type="ECO:0000256" key="2">
    <source>
        <dbReference type="ARBA" id="ARBA00022670"/>
    </source>
</evidence>
<dbReference type="Gene3D" id="2.130.10.120">
    <property type="entry name" value="Prolyl oligopeptidase, N-terminal domain"/>
    <property type="match status" value="1"/>
</dbReference>
<dbReference type="PANTHER" id="PTHR11757">
    <property type="entry name" value="PROTEASE FAMILY S9A OLIGOPEPTIDASE"/>
    <property type="match status" value="1"/>
</dbReference>
<evidence type="ECO:0000259" key="6">
    <source>
        <dbReference type="Pfam" id="PF02897"/>
    </source>
</evidence>
<dbReference type="InParanoid" id="A0A420WIQ5"/>
<keyword evidence="2" id="KW-0645">Protease</keyword>
<accession>A0A420WIQ5</accession>
<comment type="similarity">
    <text evidence="1">Belongs to the peptidase S9A family.</text>
</comment>
<dbReference type="FunCoup" id="A0A420WIQ5">
    <property type="interactions" value="408"/>
</dbReference>
<gene>
    <name evidence="7" type="ORF">DES40_0186</name>
</gene>
<dbReference type="InterPro" id="IPR023302">
    <property type="entry name" value="Pept_S9A_N"/>
</dbReference>
<evidence type="ECO:0000256" key="1">
    <source>
        <dbReference type="ARBA" id="ARBA00005228"/>
    </source>
</evidence>
<reference evidence="7 8" key="1">
    <citation type="submission" date="2018-10" db="EMBL/GenBank/DDBJ databases">
        <title>Genomic Encyclopedia of Type Strains, Phase IV (KMG-IV): sequencing the most valuable type-strain genomes for metagenomic binning, comparative biology and taxonomic classification.</title>
        <authorList>
            <person name="Goeker M."/>
        </authorList>
    </citation>
    <scope>NUCLEOTIDE SEQUENCE [LARGE SCALE GENOMIC DNA]</scope>
    <source>
        <strain evidence="7 8">DSM 22008</strain>
    </source>
</reference>
<dbReference type="Proteomes" id="UP000282211">
    <property type="component" value="Unassembled WGS sequence"/>
</dbReference>
<feature type="domain" description="Peptidase S9A N-terminal" evidence="6">
    <location>
        <begin position="13"/>
        <end position="433"/>
    </location>
</feature>
<feature type="domain" description="Peptidase S9 prolyl oligopeptidase catalytic" evidence="5">
    <location>
        <begin position="494"/>
        <end position="709"/>
    </location>
</feature>
<dbReference type="PRINTS" id="PR00862">
    <property type="entry name" value="PROLIGOPTASE"/>
</dbReference>
<evidence type="ECO:0000256" key="3">
    <source>
        <dbReference type="ARBA" id="ARBA00022801"/>
    </source>
</evidence>
<dbReference type="InterPro" id="IPR002470">
    <property type="entry name" value="Peptidase_S9A"/>
</dbReference>
<evidence type="ECO:0000313" key="8">
    <source>
        <dbReference type="Proteomes" id="UP000282211"/>
    </source>
</evidence>
<dbReference type="GO" id="GO:0006508">
    <property type="term" value="P:proteolysis"/>
    <property type="evidence" value="ECO:0007669"/>
    <property type="project" value="UniProtKB-KW"/>
</dbReference>
<dbReference type="SUPFAM" id="SSF53474">
    <property type="entry name" value="alpha/beta-Hydrolases"/>
    <property type="match status" value="1"/>
</dbReference>
<dbReference type="OrthoDB" id="9801421at2"/>
<dbReference type="AlphaFoldDB" id="A0A420WIQ5"/>